<feature type="domain" description="Pyrroline-5-carboxylate reductase catalytic N-terminal" evidence="5">
    <location>
        <begin position="7"/>
        <end position="96"/>
    </location>
</feature>
<gene>
    <name evidence="7" type="ORF">DLJ53_09635</name>
</gene>
<dbReference type="GO" id="GO:0055129">
    <property type="term" value="P:L-proline biosynthetic process"/>
    <property type="evidence" value="ECO:0007669"/>
    <property type="project" value="TreeGrafter"/>
</dbReference>
<dbReference type="InterPro" id="IPR036291">
    <property type="entry name" value="NAD(P)-bd_dom_sf"/>
</dbReference>
<dbReference type="PROSITE" id="PS00521">
    <property type="entry name" value="P5CR"/>
    <property type="match status" value="1"/>
</dbReference>
<dbReference type="SUPFAM" id="SSF51735">
    <property type="entry name" value="NAD(P)-binding Rossmann-fold domains"/>
    <property type="match status" value="1"/>
</dbReference>
<feature type="binding site" evidence="4">
    <location>
        <begin position="69"/>
        <end position="72"/>
    </location>
    <ligand>
        <name>NADP(+)</name>
        <dbReference type="ChEBI" id="CHEBI:58349"/>
    </ligand>
</feature>
<dbReference type="GO" id="GO:0004735">
    <property type="term" value="F:pyrroline-5-carboxylate reductase activity"/>
    <property type="evidence" value="ECO:0007669"/>
    <property type="project" value="InterPro"/>
</dbReference>
<evidence type="ECO:0000256" key="1">
    <source>
        <dbReference type="ARBA" id="ARBA00005525"/>
    </source>
</evidence>
<feature type="binding site" evidence="4">
    <location>
        <position position="56"/>
    </location>
    <ligand>
        <name>NADPH</name>
        <dbReference type="ChEBI" id="CHEBI:57783"/>
    </ligand>
</feature>
<dbReference type="Pfam" id="PF03807">
    <property type="entry name" value="F420_oxidored"/>
    <property type="match status" value="1"/>
</dbReference>
<reference evidence="7 8" key="1">
    <citation type="submission" date="2018-05" db="EMBL/GenBank/DDBJ databases">
        <title>Acuticoccus sediminis sp. nov., isolated from deep-sea sediment of Indian Ocean.</title>
        <authorList>
            <person name="Liu X."/>
            <person name="Lai Q."/>
            <person name="Du Y."/>
            <person name="Sun F."/>
            <person name="Zhang X."/>
            <person name="Wang S."/>
            <person name="Shao Z."/>
        </authorList>
    </citation>
    <scope>NUCLEOTIDE SEQUENCE [LARGE SCALE GENOMIC DNA]</scope>
    <source>
        <strain evidence="7 8">PTG4-2</strain>
    </source>
</reference>
<evidence type="ECO:0000256" key="4">
    <source>
        <dbReference type="PIRSR" id="PIRSR000193-1"/>
    </source>
</evidence>
<dbReference type="AlphaFoldDB" id="A0A8B2NP55"/>
<evidence type="ECO:0000313" key="7">
    <source>
        <dbReference type="EMBL" id="RAI01666.1"/>
    </source>
</evidence>
<dbReference type="Gene3D" id="3.40.50.720">
    <property type="entry name" value="NAD(P)-binding Rossmann-like Domain"/>
    <property type="match status" value="1"/>
</dbReference>
<keyword evidence="3" id="KW-0560">Oxidoreductase</keyword>
<sequence>MDRDMTLGIIGVGHLAVAVIEGLIASGMAPGDILLAPRGKGPAMADRFGVRLAADNAAVVAESGIVLLAVRPGAAADAVADLGWRPGQRLVSACAGVPIEALQRAAPEAEVVRVMPLTAASIGASPTLVFPADPDVVALLERVGSPVPLRREDDFEVATVHAAVYGWAQALIATGAKWSAAQGLDEATARRLAARTFVAAGRMIAEQPAPMDDLIAALATPGGITEAGLRSLERSGVPAGWEEACDVVLGRLKGS</sequence>
<dbReference type="SUPFAM" id="SSF48179">
    <property type="entry name" value="6-phosphogluconate dehydrogenase C-terminal domain-like"/>
    <property type="match status" value="1"/>
</dbReference>
<dbReference type="Pfam" id="PF14748">
    <property type="entry name" value="P5CR_dimer"/>
    <property type="match status" value="1"/>
</dbReference>
<evidence type="ECO:0000256" key="3">
    <source>
        <dbReference type="ARBA" id="ARBA00023002"/>
    </source>
</evidence>
<name>A0A8B2NP55_9HYPH</name>
<dbReference type="Gene3D" id="1.10.3730.10">
    <property type="entry name" value="ProC C-terminal domain-like"/>
    <property type="match status" value="1"/>
</dbReference>
<protein>
    <recommendedName>
        <fullName evidence="9">Pyrroline-5-carboxylate reductase</fullName>
    </recommendedName>
</protein>
<organism evidence="7 8">
    <name type="scientific">Acuticoccus sediminis</name>
    <dbReference type="NCBI Taxonomy" id="2184697"/>
    <lineage>
        <taxon>Bacteria</taxon>
        <taxon>Pseudomonadati</taxon>
        <taxon>Pseudomonadota</taxon>
        <taxon>Alphaproteobacteria</taxon>
        <taxon>Hyphomicrobiales</taxon>
        <taxon>Amorphaceae</taxon>
        <taxon>Acuticoccus</taxon>
    </lineage>
</organism>
<evidence type="ECO:0000259" key="5">
    <source>
        <dbReference type="Pfam" id="PF03807"/>
    </source>
</evidence>
<evidence type="ECO:0008006" key="9">
    <source>
        <dbReference type="Google" id="ProtNLM"/>
    </source>
</evidence>
<accession>A0A8B2NP55</accession>
<proteinExistence type="inferred from homology"/>
<dbReference type="InterPro" id="IPR028939">
    <property type="entry name" value="P5C_Rdtase_cat_N"/>
</dbReference>
<evidence type="ECO:0000259" key="6">
    <source>
        <dbReference type="Pfam" id="PF14748"/>
    </source>
</evidence>
<keyword evidence="2 4" id="KW-0521">NADP</keyword>
<dbReference type="EMBL" id="QHHQ01000002">
    <property type="protein sequence ID" value="RAI01666.1"/>
    <property type="molecule type" value="Genomic_DNA"/>
</dbReference>
<evidence type="ECO:0000256" key="2">
    <source>
        <dbReference type="ARBA" id="ARBA00022857"/>
    </source>
</evidence>
<evidence type="ECO:0000313" key="8">
    <source>
        <dbReference type="Proteomes" id="UP000249590"/>
    </source>
</evidence>
<dbReference type="InterPro" id="IPR008927">
    <property type="entry name" value="6-PGluconate_DH-like_C_sf"/>
</dbReference>
<comment type="similarity">
    <text evidence="1">Belongs to the pyrroline-5-carboxylate reductase family.</text>
</comment>
<dbReference type="PANTHER" id="PTHR11645:SF0">
    <property type="entry name" value="PYRROLINE-5-CARBOXYLATE REDUCTASE 3"/>
    <property type="match status" value="1"/>
</dbReference>
<keyword evidence="8" id="KW-1185">Reference proteome</keyword>
<dbReference type="PIRSF" id="PIRSF000193">
    <property type="entry name" value="Pyrrol-5-carb_rd"/>
    <property type="match status" value="1"/>
</dbReference>
<feature type="domain" description="Pyrroline-5-carboxylate reductase dimerisation" evidence="6">
    <location>
        <begin position="168"/>
        <end position="247"/>
    </location>
</feature>
<dbReference type="InterPro" id="IPR000304">
    <property type="entry name" value="Pyrroline-COOH_reductase"/>
</dbReference>
<dbReference type="Proteomes" id="UP000249590">
    <property type="component" value="Unassembled WGS sequence"/>
</dbReference>
<dbReference type="InterPro" id="IPR029036">
    <property type="entry name" value="P5CR_dimer"/>
</dbReference>
<feature type="binding site" evidence="4">
    <location>
        <begin position="10"/>
        <end position="15"/>
    </location>
    <ligand>
        <name>NADP(+)</name>
        <dbReference type="ChEBI" id="CHEBI:58349"/>
    </ligand>
</feature>
<dbReference type="PANTHER" id="PTHR11645">
    <property type="entry name" value="PYRROLINE-5-CARBOXYLATE REDUCTASE"/>
    <property type="match status" value="1"/>
</dbReference>
<comment type="caution">
    <text evidence="7">The sequence shown here is derived from an EMBL/GenBank/DDBJ whole genome shotgun (WGS) entry which is preliminary data.</text>
</comment>
<dbReference type="InterPro" id="IPR053790">
    <property type="entry name" value="P5CR-like_CS"/>
</dbReference>